<evidence type="ECO:0000313" key="5">
    <source>
        <dbReference type="EMBL" id="EDQ92545.1"/>
    </source>
</evidence>
<dbReference type="PANTHER" id="PTHR43142:SF1">
    <property type="entry name" value="CARBOXYLIC ESTER HYDROLASE"/>
    <property type="match status" value="1"/>
</dbReference>
<dbReference type="PROSITE" id="PS51257">
    <property type="entry name" value="PROKAR_LIPOPROTEIN"/>
    <property type="match status" value="1"/>
</dbReference>
<keyword evidence="2" id="KW-0378">Hydrolase</keyword>
<dbReference type="InParanoid" id="A9UQ70"/>
<gene>
    <name evidence="5" type="ORF">MONBRDRAFT_30920</name>
</gene>
<dbReference type="OMA" id="PQCDLWR"/>
<name>A9UQ70_MONBE</name>
<protein>
    <recommendedName>
        <fullName evidence="4">Carboxylesterase type B domain-containing protein</fullName>
    </recommendedName>
</protein>
<dbReference type="eggNOG" id="KOG1516">
    <property type="taxonomic scope" value="Eukaryota"/>
</dbReference>
<dbReference type="STRING" id="81824.A9UQ70"/>
<dbReference type="InterPro" id="IPR002018">
    <property type="entry name" value="CarbesteraseB"/>
</dbReference>
<dbReference type="Gene3D" id="3.40.50.1820">
    <property type="entry name" value="alpha/beta hydrolase"/>
    <property type="match status" value="1"/>
</dbReference>
<dbReference type="Pfam" id="PF00135">
    <property type="entry name" value="COesterase"/>
    <property type="match status" value="1"/>
</dbReference>
<dbReference type="RefSeq" id="XP_001742307.1">
    <property type="nucleotide sequence ID" value="XM_001742255.1"/>
</dbReference>
<evidence type="ECO:0000313" key="6">
    <source>
        <dbReference type="Proteomes" id="UP000001357"/>
    </source>
</evidence>
<evidence type="ECO:0000256" key="3">
    <source>
        <dbReference type="SAM" id="SignalP"/>
    </source>
</evidence>
<organism evidence="5 6">
    <name type="scientific">Monosiga brevicollis</name>
    <name type="common">Choanoflagellate</name>
    <dbReference type="NCBI Taxonomy" id="81824"/>
    <lineage>
        <taxon>Eukaryota</taxon>
        <taxon>Choanoflagellata</taxon>
        <taxon>Craspedida</taxon>
        <taxon>Salpingoecidae</taxon>
        <taxon>Monosiga</taxon>
    </lineage>
</organism>
<feature type="chain" id="PRO_5002742306" description="Carboxylesterase type B domain-containing protein" evidence="3">
    <location>
        <begin position="29"/>
        <end position="555"/>
    </location>
</feature>
<dbReference type="Proteomes" id="UP000001357">
    <property type="component" value="Unassembled WGS sequence"/>
</dbReference>
<keyword evidence="6" id="KW-1185">Reference proteome</keyword>
<dbReference type="PANTHER" id="PTHR43142">
    <property type="entry name" value="CARBOXYLIC ESTER HYDROLASE"/>
    <property type="match status" value="1"/>
</dbReference>
<feature type="domain" description="Carboxylesterase type B" evidence="4">
    <location>
        <begin position="37"/>
        <end position="360"/>
    </location>
</feature>
<comment type="similarity">
    <text evidence="1">Belongs to the type-B carboxylesterase/lipase family.</text>
</comment>
<reference evidence="5 6" key="1">
    <citation type="journal article" date="2008" name="Nature">
        <title>The genome of the choanoflagellate Monosiga brevicollis and the origin of metazoans.</title>
        <authorList>
            <consortium name="JGI Sequencing"/>
            <person name="King N."/>
            <person name="Westbrook M.J."/>
            <person name="Young S.L."/>
            <person name="Kuo A."/>
            <person name="Abedin M."/>
            <person name="Chapman J."/>
            <person name="Fairclough S."/>
            <person name="Hellsten U."/>
            <person name="Isogai Y."/>
            <person name="Letunic I."/>
            <person name="Marr M."/>
            <person name="Pincus D."/>
            <person name="Putnam N."/>
            <person name="Rokas A."/>
            <person name="Wright K.J."/>
            <person name="Zuzow R."/>
            <person name="Dirks W."/>
            <person name="Good M."/>
            <person name="Goodstein D."/>
            <person name="Lemons D."/>
            <person name="Li W."/>
            <person name="Lyons J.B."/>
            <person name="Morris A."/>
            <person name="Nichols S."/>
            <person name="Richter D.J."/>
            <person name="Salamov A."/>
            <person name="Bork P."/>
            <person name="Lim W.A."/>
            <person name="Manning G."/>
            <person name="Miller W.T."/>
            <person name="McGinnis W."/>
            <person name="Shapiro H."/>
            <person name="Tjian R."/>
            <person name="Grigoriev I.V."/>
            <person name="Rokhsar D."/>
        </authorList>
    </citation>
    <scope>NUCLEOTIDE SEQUENCE [LARGE SCALE GENOMIC DNA]</scope>
    <source>
        <strain evidence="6">MX1 / ATCC 50154</strain>
    </source>
</reference>
<dbReference type="InterPro" id="IPR029058">
    <property type="entry name" value="AB_hydrolase_fold"/>
</dbReference>
<proteinExistence type="inferred from homology"/>
<keyword evidence="3" id="KW-0732">Signal</keyword>
<dbReference type="ESTHER" id="monbe-a9uq70">
    <property type="family name" value="Carb_B_Root"/>
</dbReference>
<dbReference type="AlphaFoldDB" id="A9UQ70"/>
<dbReference type="GO" id="GO:0016787">
    <property type="term" value="F:hydrolase activity"/>
    <property type="evidence" value="ECO:0007669"/>
    <property type="project" value="UniProtKB-KW"/>
</dbReference>
<dbReference type="SUPFAM" id="SSF53474">
    <property type="entry name" value="alpha/beta-Hydrolases"/>
    <property type="match status" value="1"/>
</dbReference>
<evidence type="ECO:0000256" key="1">
    <source>
        <dbReference type="ARBA" id="ARBA00005964"/>
    </source>
</evidence>
<evidence type="ECO:0000259" key="4">
    <source>
        <dbReference type="Pfam" id="PF00135"/>
    </source>
</evidence>
<accession>A9UQ70</accession>
<feature type="signal peptide" evidence="3">
    <location>
        <begin position="1"/>
        <end position="28"/>
    </location>
</feature>
<dbReference type="GeneID" id="5887341"/>
<sequence>MAEQRSINLFLAVASACLLVSLVAPVNGQVQASGPTVALPCGQTVTGVNHGDHVSYLGIPYAEPPVSRLRFQPAQLVTCPSSHLNATSYGPACHQQLPTLDRPQSEDCLNLDVHVPSAPMTSQDETRPTLVWVYGGSNVEGSTSMYIGMPKLAAAADACVFSMNYRLGPLGYLAVDALALDDARGVAGNYGLTDIIASLQWVQANGAAFGCSTTNVTIYGQSSGGTNILALLANDEVAGLFSAAYALSPSTRLDFTQAHIQERQTPYLASTVCQGLEKQHLANCLRYAADAKDLVKAMPSTWNMDLKSLAPGATRENNNDFVPLVYVDGVTMKTSLKNALQQAWVDVPLVISYTSDETLLQPIDEVFSWTSADLEHFFKTNFSHMGPDVGQKLIGLYSPLTNPLKTYYDFAADVGMVCGVQQVMSWAHAGFQSPSGLIEYAMPLSQPLHLSFNEPGLAYPFHIWDWIVMEAAWNFFGLTYTPSAAELAAHEVLLNMVSVLAHTGRFTLAEFGDDGTINVIDNTTTPVVTATPAYKQQLCNSLTSLGFDDTFWWIN</sequence>
<dbReference type="KEGG" id="mbr:MONBRDRAFT_30920"/>
<evidence type="ECO:0000256" key="2">
    <source>
        <dbReference type="ARBA" id="ARBA00022801"/>
    </source>
</evidence>
<dbReference type="EMBL" id="CH991543">
    <property type="protein sequence ID" value="EDQ92545.1"/>
    <property type="molecule type" value="Genomic_DNA"/>
</dbReference>